<dbReference type="Pfam" id="PF13432">
    <property type="entry name" value="TPR_16"/>
    <property type="match status" value="2"/>
</dbReference>
<dbReference type="PROSITE" id="PS50293">
    <property type="entry name" value="TPR_REGION"/>
    <property type="match status" value="6"/>
</dbReference>
<feature type="repeat" description="TPR" evidence="3">
    <location>
        <begin position="417"/>
        <end position="450"/>
    </location>
</feature>
<dbReference type="SUPFAM" id="SSF48452">
    <property type="entry name" value="TPR-like"/>
    <property type="match status" value="1"/>
</dbReference>
<dbReference type="CDD" id="cd14014">
    <property type="entry name" value="STKc_PknB_like"/>
    <property type="match status" value="1"/>
</dbReference>
<organism evidence="7 8">
    <name type="scientific">Microcoleus asticus IPMA8</name>
    <dbReference type="NCBI Taxonomy" id="2563858"/>
    <lineage>
        <taxon>Bacteria</taxon>
        <taxon>Bacillati</taxon>
        <taxon>Cyanobacteriota</taxon>
        <taxon>Cyanophyceae</taxon>
        <taxon>Oscillatoriophycideae</taxon>
        <taxon>Oscillatoriales</taxon>
        <taxon>Microcoleaceae</taxon>
        <taxon>Microcoleus</taxon>
        <taxon>Microcoleus asticus</taxon>
    </lineage>
</organism>
<feature type="binding site" evidence="4">
    <location>
        <position position="41"/>
    </location>
    <ligand>
        <name>ATP</name>
        <dbReference type="ChEBI" id="CHEBI:30616"/>
    </ligand>
</feature>
<dbReference type="SUPFAM" id="SSF56112">
    <property type="entry name" value="Protein kinase-like (PK-like)"/>
    <property type="match status" value="1"/>
</dbReference>
<dbReference type="EMBL" id="SRRZ01000152">
    <property type="protein sequence ID" value="NQE37784.1"/>
    <property type="molecule type" value="Genomic_DNA"/>
</dbReference>
<dbReference type="Pfam" id="PF00069">
    <property type="entry name" value="Pkinase"/>
    <property type="match status" value="1"/>
</dbReference>
<dbReference type="EC" id="2.7.11.1" evidence="7"/>
<feature type="repeat" description="TPR" evidence="3">
    <location>
        <begin position="621"/>
        <end position="654"/>
    </location>
</feature>
<dbReference type="RefSeq" id="WP_172192098.1">
    <property type="nucleotide sequence ID" value="NZ_CAWPPK010000060.1"/>
</dbReference>
<dbReference type="InterPro" id="IPR017441">
    <property type="entry name" value="Protein_kinase_ATP_BS"/>
</dbReference>
<dbReference type="InterPro" id="IPR000719">
    <property type="entry name" value="Prot_kinase_dom"/>
</dbReference>
<feature type="repeat" description="TPR" evidence="3">
    <location>
        <begin position="553"/>
        <end position="586"/>
    </location>
</feature>
<dbReference type="PROSITE" id="PS50011">
    <property type="entry name" value="PROTEIN_KINASE_DOM"/>
    <property type="match status" value="1"/>
</dbReference>
<feature type="repeat" description="TPR" evidence="3">
    <location>
        <begin position="655"/>
        <end position="688"/>
    </location>
</feature>
<dbReference type="Gene3D" id="1.25.40.10">
    <property type="entry name" value="Tetratricopeptide repeat domain"/>
    <property type="match status" value="4"/>
</dbReference>
<keyword evidence="5" id="KW-0812">Transmembrane</keyword>
<feature type="domain" description="Protein kinase" evidence="6">
    <location>
        <begin position="10"/>
        <end position="307"/>
    </location>
</feature>
<feature type="repeat" description="TPR" evidence="3">
    <location>
        <begin position="587"/>
        <end position="620"/>
    </location>
</feature>
<name>A0ABX2D547_9CYAN</name>
<dbReference type="PANTHER" id="PTHR44858:SF1">
    <property type="entry name" value="UDP-N-ACETYLGLUCOSAMINE--PEPTIDE N-ACETYLGLUCOSAMINYLTRANSFERASE SPINDLY-RELATED"/>
    <property type="match status" value="1"/>
</dbReference>
<dbReference type="SUPFAM" id="SSF48439">
    <property type="entry name" value="Protein prenylyltransferase"/>
    <property type="match status" value="1"/>
</dbReference>
<keyword evidence="1" id="KW-0677">Repeat</keyword>
<dbReference type="Pfam" id="PF13414">
    <property type="entry name" value="TPR_11"/>
    <property type="match status" value="1"/>
</dbReference>
<evidence type="ECO:0000256" key="4">
    <source>
        <dbReference type="PROSITE-ProRule" id="PRU10141"/>
    </source>
</evidence>
<dbReference type="SMART" id="SM00028">
    <property type="entry name" value="TPR"/>
    <property type="match status" value="10"/>
</dbReference>
<feature type="repeat" description="TPR" evidence="3">
    <location>
        <begin position="383"/>
        <end position="416"/>
    </location>
</feature>
<comment type="caution">
    <text evidence="7">The sequence shown here is derived from an EMBL/GenBank/DDBJ whole genome shotgun (WGS) entry which is preliminary data.</text>
</comment>
<proteinExistence type="predicted"/>
<dbReference type="GO" id="GO:0004674">
    <property type="term" value="F:protein serine/threonine kinase activity"/>
    <property type="evidence" value="ECO:0007669"/>
    <property type="project" value="UniProtKB-EC"/>
</dbReference>
<evidence type="ECO:0000256" key="5">
    <source>
        <dbReference type="SAM" id="Phobius"/>
    </source>
</evidence>
<reference evidence="7 8" key="1">
    <citation type="journal article" date="2020" name="Sci. Rep.">
        <title>A novel cyanobacterial geosmin producer, revising GeoA distribution and dispersion patterns in Bacteria.</title>
        <authorList>
            <person name="Churro C."/>
            <person name="Semedo-Aguiar A.P."/>
            <person name="Silva A.D."/>
            <person name="Pereira-Leal J.B."/>
            <person name="Leite R.B."/>
        </authorList>
    </citation>
    <scope>NUCLEOTIDE SEQUENCE [LARGE SCALE GENOMIC DNA]</scope>
    <source>
        <strain evidence="7 8">IPMA8</strain>
    </source>
</reference>
<dbReference type="InterPro" id="IPR011990">
    <property type="entry name" value="TPR-like_helical_dom_sf"/>
</dbReference>
<keyword evidence="5" id="KW-1133">Transmembrane helix</keyword>
<dbReference type="PROSITE" id="PS50005">
    <property type="entry name" value="TPR"/>
    <property type="match status" value="10"/>
</dbReference>
<evidence type="ECO:0000256" key="3">
    <source>
        <dbReference type="PROSITE-ProRule" id="PRU00339"/>
    </source>
</evidence>
<keyword evidence="8" id="KW-1185">Reference proteome</keyword>
<dbReference type="PROSITE" id="PS00107">
    <property type="entry name" value="PROTEIN_KINASE_ATP"/>
    <property type="match status" value="1"/>
</dbReference>
<keyword evidence="7" id="KW-0808">Transferase</keyword>
<protein>
    <submittedName>
        <fullName evidence="7">Serine/threonine-protein kinase C</fullName>
        <ecNumber evidence="7">2.7.11.1</ecNumber>
    </submittedName>
</protein>
<dbReference type="InterPro" id="IPR011009">
    <property type="entry name" value="Kinase-like_dom_sf"/>
</dbReference>
<evidence type="ECO:0000259" key="6">
    <source>
        <dbReference type="PROSITE" id="PS50011"/>
    </source>
</evidence>
<sequence>MLGITLGNRYSIIRHLGGGGFAQTYLAEDKQLPGNHLCVVKQLKPQATDPETLQVARRLFDTEAQVLYKLGNHDRIPRLFAFFEENQEFYLVQEFIEGHDLSQEIIPPQTPPYQGGAGAGSLYQGGAAGIMHEDAVICILQELLEILDFVHQQNVIHRDVNPRNILRRDRDGKLVLIDFGAVKEITTQISNSQPKNSLSVSIGTPGYMPSEQAHGNPKLSSDIYAAGAIAIQFLTGINPHQMPKNPDTEEIIWQDKTSVSPEFAKILDKMVKYDFRQRYSSAGETLQAIKELKNSVSGTVPVLHPVAAAKGSLKSRRKLYFKILSIASLIGISIIASIYGVNTFNAANATDLYNRGNTLYNLSRFEEALAAYERAINLRPDYAEVWQEKAKTLYELKKYRESQSAYDQAIELKPEYLEAWTGRGYALEKLQQSQEAIASFDNALKIQPDYASAWEGRGDTLLDSQRYEEAIASYEKAVQFQSNLYHSWYNLGQAYQKLKQYDRSVESYQKALEIKFDNYEAWYNLGNIFLDLNKNQEAFEAYEKAVRFQPNFYQAWYSQGIALLKMRRHEAAVEAYEKAVKLKPDYYQAWYNLGWSYHELRKYEQAIECYNRALDLNPKDYQTWYNRGNAQSNLKRYEDALVSYNEAVYVKPDYSEAWYSRGNALVAVKRYEDAIASYDKAIRYKPDYGAAMEAKKRAESQLGSSPLESQQQ</sequence>
<dbReference type="PANTHER" id="PTHR44858">
    <property type="entry name" value="TETRATRICOPEPTIDE REPEAT PROTEIN 6"/>
    <property type="match status" value="1"/>
</dbReference>
<keyword evidence="4" id="KW-0067">ATP-binding</keyword>
<feature type="repeat" description="TPR" evidence="3">
    <location>
        <begin position="485"/>
        <end position="518"/>
    </location>
</feature>
<dbReference type="InterPro" id="IPR050498">
    <property type="entry name" value="Ycf3"/>
</dbReference>
<feature type="repeat" description="TPR" evidence="3">
    <location>
        <begin position="451"/>
        <end position="484"/>
    </location>
</feature>
<dbReference type="InterPro" id="IPR019734">
    <property type="entry name" value="TPR_rpt"/>
</dbReference>
<keyword evidence="7" id="KW-0418">Kinase</keyword>
<keyword evidence="2 3" id="KW-0802">TPR repeat</keyword>
<dbReference type="Gene3D" id="1.10.510.10">
    <property type="entry name" value="Transferase(Phosphotransferase) domain 1"/>
    <property type="match status" value="1"/>
</dbReference>
<evidence type="ECO:0000256" key="2">
    <source>
        <dbReference type="ARBA" id="ARBA00022803"/>
    </source>
</evidence>
<feature type="repeat" description="TPR" evidence="3">
    <location>
        <begin position="349"/>
        <end position="382"/>
    </location>
</feature>
<dbReference type="Gene3D" id="3.30.200.20">
    <property type="entry name" value="Phosphorylase Kinase, domain 1"/>
    <property type="match status" value="1"/>
</dbReference>
<accession>A0ABX2D547</accession>
<dbReference type="InterPro" id="IPR003107">
    <property type="entry name" value="HAT"/>
</dbReference>
<gene>
    <name evidence="7" type="primary">spkC_5</name>
    <name evidence="7" type="ORF">E5S67_05565</name>
</gene>
<keyword evidence="4" id="KW-0547">Nucleotide-binding</keyword>
<evidence type="ECO:0000313" key="8">
    <source>
        <dbReference type="Proteomes" id="UP000702425"/>
    </source>
</evidence>
<dbReference type="SMART" id="SM00386">
    <property type="entry name" value="HAT"/>
    <property type="match status" value="5"/>
</dbReference>
<feature type="repeat" description="TPR" evidence="3">
    <location>
        <begin position="519"/>
        <end position="552"/>
    </location>
</feature>
<evidence type="ECO:0000313" key="7">
    <source>
        <dbReference type="EMBL" id="NQE37784.1"/>
    </source>
</evidence>
<dbReference type="Pfam" id="PF00515">
    <property type="entry name" value="TPR_1"/>
    <property type="match status" value="4"/>
</dbReference>
<keyword evidence="5" id="KW-0472">Membrane</keyword>
<evidence type="ECO:0000256" key="1">
    <source>
        <dbReference type="ARBA" id="ARBA00022737"/>
    </source>
</evidence>
<feature type="transmembrane region" description="Helical" evidence="5">
    <location>
        <begin position="319"/>
        <end position="341"/>
    </location>
</feature>
<dbReference type="Proteomes" id="UP000702425">
    <property type="component" value="Unassembled WGS sequence"/>
</dbReference>